<feature type="compositionally biased region" description="Polar residues" evidence="1">
    <location>
        <begin position="47"/>
        <end position="59"/>
    </location>
</feature>
<evidence type="ECO:0000313" key="2">
    <source>
        <dbReference type="EMBL" id="KAJ7331379.1"/>
    </source>
</evidence>
<dbReference type="EMBL" id="JARIHO010000035">
    <property type="protein sequence ID" value="KAJ7331379.1"/>
    <property type="molecule type" value="Genomic_DNA"/>
</dbReference>
<name>A0AAD6ZNN6_9AGAR</name>
<accession>A0AAD6ZNN6</accession>
<evidence type="ECO:0000313" key="3">
    <source>
        <dbReference type="Proteomes" id="UP001218218"/>
    </source>
</evidence>
<comment type="caution">
    <text evidence="2">The sequence shown here is derived from an EMBL/GenBank/DDBJ whole genome shotgun (WGS) entry which is preliminary data.</text>
</comment>
<dbReference type="Proteomes" id="UP001218218">
    <property type="component" value="Unassembled WGS sequence"/>
</dbReference>
<sequence length="216" mass="25182">QGELEHRRVKRYYARTNKNHAVRQITQLERRETALLRIASRARSSAQRKVNPTTATPVPQNHKRNLRNRETYISFAESESLPYTTSDEHHHISPSRNFPLHLTAWLAKNRDDPAIKDFLPKLQEHLLGRLSHPDWTGDGNEFTSGQRHRLVVKNERVYTHKILRINYTTYDVRRGQDCLNPRNHSDVMFLAADDDATHPFSYAQIVGIFHADVMNT</sequence>
<evidence type="ECO:0000256" key="1">
    <source>
        <dbReference type="SAM" id="MobiDB-lite"/>
    </source>
</evidence>
<dbReference type="AlphaFoldDB" id="A0AAD6ZNN6"/>
<feature type="non-terminal residue" evidence="2">
    <location>
        <position position="216"/>
    </location>
</feature>
<reference evidence="2" key="1">
    <citation type="submission" date="2023-03" db="EMBL/GenBank/DDBJ databases">
        <title>Massive genome expansion in bonnet fungi (Mycena s.s.) driven by repeated elements and novel gene families across ecological guilds.</title>
        <authorList>
            <consortium name="Lawrence Berkeley National Laboratory"/>
            <person name="Harder C.B."/>
            <person name="Miyauchi S."/>
            <person name="Viragh M."/>
            <person name="Kuo A."/>
            <person name="Thoen E."/>
            <person name="Andreopoulos B."/>
            <person name="Lu D."/>
            <person name="Skrede I."/>
            <person name="Drula E."/>
            <person name="Henrissat B."/>
            <person name="Morin E."/>
            <person name="Kohler A."/>
            <person name="Barry K."/>
            <person name="LaButti K."/>
            <person name="Morin E."/>
            <person name="Salamov A."/>
            <person name="Lipzen A."/>
            <person name="Mereny Z."/>
            <person name="Hegedus B."/>
            <person name="Baldrian P."/>
            <person name="Stursova M."/>
            <person name="Weitz H."/>
            <person name="Taylor A."/>
            <person name="Grigoriev I.V."/>
            <person name="Nagy L.G."/>
            <person name="Martin F."/>
            <person name="Kauserud H."/>
        </authorList>
    </citation>
    <scope>NUCLEOTIDE SEQUENCE</scope>
    <source>
        <strain evidence="2">CBHHK002</strain>
    </source>
</reference>
<organism evidence="2 3">
    <name type="scientific">Mycena albidolilacea</name>
    <dbReference type="NCBI Taxonomy" id="1033008"/>
    <lineage>
        <taxon>Eukaryota</taxon>
        <taxon>Fungi</taxon>
        <taxon>Dikarya</taxon>
        <taxon>Basidiomycota</taxon>
        <taxon>Agaricomycotina</taxon>
        <taxon>Agaricomycetes</taxon>
        <taxon>Agaricomycetidae</taxon>
        <taxon>Agaricales</taxon>
        <taxon>Marasmiineae</taxon>
        <taxon>Mycenaceae</taxon>
        <taxon>Mycena</taxon>
    </lineage>
</organism>
<proteinExistence type="predicted"/>
<feature type="region of interest" description="Disordered" evidence="1">
    <location>
        <begin position="41"/>
        <end position="61"/>
    </location>
</feature>
<keyword evidence="3" id="KW-1185">Reference proteome</keyword>
<protein>
    <submittedName>
        <fullName evidence="2">Uncharacterized protein</fullName>
    </submittedName>
</protein>
<gene>
    <name evidence="2" type="ORF">DFH08DRAFT_708356</name>
</gene>